<name>A0A268P577_SHOCL</name>
<proteinExistence type="predicted"/>
<dbReference type="RefSeq" id="WP_095325971.1">
    <property type="nucleotide sequence ID" value="NZ_NPCC01000002.1"/>
</dbReference>
<dbReference type="Proteomes" id="UP000216207">
    <property type="component" value="Unassembled WGS sequence"/>
</dbReference>
<dbReference type="AlphaFoldDB" id="A0A268P577"/>
<evidence type="ECO:0000313" key="2">
    <source>
        <dbReference type="Proteomes" id="UP000216207"/>
    </source>
</evidence>
<gene>
    <name evidence="1" type="ORF">CHH72_00345</name>
</gene>
<reference evidence="1 2" key="1">
    <citation type="submission" date="2017-07" db="EMBL/GenBank/DDBJ databases">
        <title>Isolation and whole genome analysis of endospore-forming bacteria from heroin.</title>
        <authorList>
            <person name="Kalinowski J."/>
            <person name="Ahrens B."/>
            <person name="Al-Dilaimi A."/>
            <person name="Winkler A."/>
            <person name="Wibberg D."/>
            <person name="Schleenbecker U."/>
            <person name="Ruckert C."/>
            <person name="Wolfel R."/>
            <person name="Grass G."/>
        </authorList>
    </citation>
    <scope>NUCLEOTIDE SEQUENCE [LARGE SCALE GENOMIC DNA]</scope>
    <source>
        <strain evidence="1 2">7539</strain>
    </source>
</reference>
<comment type="caution">
    <text evidence="1">The sequence shown here is derived from an EMBL/GenBank/DDBJ whole genome shotgun (WGS) entry which is preliminary data.</text>
</comment>
<sequence length="62" mass="6740">MSVSVKDAQVTILVEINGQVHLTAMEKEKYEAVTFLAKNSVVGVIPTGKSQAELNEFLGYRG</sequence>
<organism evidence="1 2">
    <name type="scientific">Shouchella clausii</name>
    <name type="common">Alkalihalobacillus clausii</name>
    <dbReference type="NCBI Taxonomy" id="79880"/>
    <lineage>
        <taxon>Bacteria</taxon>
        <taxon>Bacillati</taxon>
        <taxon>Bacillota</taxon>
        <taxon>Bacilli</taxon>
        <taxon>Bacillales</taxon>
        <taxon>Bacillaceae</taxon>
        <taxon>Shouchella</taxon>
    </lineage>
</organism>
<accession>A0A268P577</accession>
<dbReference type="EMBL" id="NPCC01000002">
    <property type="protein sequence ID" value="PAE90903.1"/>
    <property type="molecule type" value="Genomic_DNA"/>
</dbReference>
<protein>
    <submittedName>
        <fullName evidence="1">Uncharacterized protein</fullName>
    </submittedName>
</protein>
<evidence type="ECO:0000313" key="1">
    <source>
        <dbReference type="EMBL" id="PAE90903.1"/>
    </source>
</evidence>